<dbReference type="AlphaFoldDB" id="X1G552"/>
<evidence type="ECO:0000313" key="1">
    <source>
        <dbReference type="EMBL" id="GAH53021.1"/>
    </source>
</evidence>
<feature type="non-terminal residue" evidence="1">
    <location>
        <position position="39"/>
    </location>
</feature>
<gene>
    <name evidence="1" type="ORF">S03H2_27940</name>
</gene>
<proteinExistence type="predicted"/>
<dbReference type="EMBL" id="BARU01016825">
    <property type="protein sequence ID" value="GAH53021.1"/>
    <property type="molecule type" value="Genomic_DNA"/>
</dbReference>
<name>X1G552_9ZZZZ</name>
<reference evidence="1" key="1">
    <citation type="journal article" date="2014" name="Front. Microbiol.">
        <title>High frequency of phylogenetically diverse reductive dehalogenase-homologous genes in deep subseafloor sedimentary metagenomes.</title>
        <authorList>
            <person name="Kawai M."/>
            <person name="Futagami T."/>
            <person name="Toyoda A."/>
            <person name="Takaki Y."/>
            <person name="Nishi S."/>
            <person name="Hori S."/>
            <person name="Arai W."/>
            <person name="Tsubouchi T."/>
            <person name="Morono Y."/>
            <person name="Uchiyama I."/>
            <person name="Ito T."/>
            <person name="Fujiyama A."/>
            <person name="Inagaki F."/>
            <person name="Takami H."/>
        </authorList>
    </citation>
    <scope>NUCLEOTIDE SEQUENCE</scope>
    <source>
        <strain evidence="1">Expedition CK06-06</strain>
    </source>
</reference>
<organism evidence="1">
    <name type="scientific">marine sediment metagenome</name>
    <dbReference type="NCBI Taxonomy" id="412755"/>
    <lineage>
        <taxon>unclassified sequences</taxon>
        <taxon>metagenomes</taxon>
        <taxon>ecological metagenomes</taxon>
    </lineage>
</organism>
<sequence>MSTIMVEVVKIDEETGKSHSYHIPIPRSGKELAPLTLKS</sequence>
<accession>X1G552</accession>
<protein>
    <submittedName>
        <fullName evidence="1">Uncharacterized protein</fullName>
    </submittedName>
</protein>
<comment type="caution">
    <text evidence="1">The sequence shown here is derived from an EMBL/GenBank/DDBJ whole genome shotgun (WGS) entry which is preliminary data.</text>
</comment>